<evidence type="ECO:0000259" key="1">
    <source>
        <dbReference type="Pfam" id="PF00078"/>
    </source>
</evidence>
<keyword evidence="3" id="KW-1185">Reference proteome</keyword>
<dbReference type="GO" id="GO:0031012">
    <property type="term" value="C:extracellular matrix"/>
    <property type="evidence" value="ECO:0007669"/>
    <property type="project" value="TreeGrafter"/>
</dbReference>
<proteinExistence type="predicted"/>
<sequence>IRERKVQFKVNLANSVRDNKKSFYKYINNKMRDKENLHSLLDLEGNIVKKDEEKAEVLDTYFASVFTSKTGGPQDNWPLELIDRESTTVFQETTVTDLLSQLDPHKSMGPDGIHPRVMRELAEELTKPLSIIFQQSWLSGEVPDDWKLANVTLIHKKGCKADPGNYRPVSLTSVPGRVMEQIVLSAITQHLQDRQGIRPSQHRFRRGRFCLTNLISFYNQMTHLVDEGKTLDVVYLDFSKVFDTVSHNILLEKLVAHGLDKCTLSW</sequence>
<dbReference type="SUPFAM" id="SSF56672">
    <property type="entry name" value="DNA/RNA polymerases"/>
    <property type="match status" value="1"/>
</dbReference>
<dbReference type="PANTHER" id="PTHR33395:SF22">
    <property type="entry name" value="REVERSE TRANSCRIPTASE DOMAIN-CONTAINING PROTEIN"/>
    <property type="match status" value="1"/>
</dbReference>
<accession>A0A7K8YIY2</accession>
<dbReference type="AlphaFoldDB" id="A0A7K8YIY2"/>
<feature type="non-terminal residue" evidence="2">
    <location>
        <position position="266"/>
    </location>
</feature>
<reference evidence="2 3" key="1">
    <citation type="submission" date="2019-09" db="EMBL/GenBank/DDBJ databases">
        <title>Bird 10,000 Genomes (B10K) Project - Family phase.</title>
        <authorList>
            <person name="Zhang G."/>
        </authorList>
    </citation>
    <scope>NUCLEOTIDE SEQUENCE [LARGE SCALE GENOMIC DNA]</scope>
    <source>
        <strain evidence="2">B10K-DU-001-06</strain>
        <tissue evidence="2">Muscle</tissue>
    </source>
</reference>
<dbReference type="InterPro" id="IPR000477">
    <property type="entry name" value="RT_dom"/>
</dbReference>
<dbReference type="GO" id="GO:0061343">
    <property type="term" value="P:cell adhesion involved in heart morphogenesis"/>
    <property type="evidence" value="ECO:0007669"/>
    <property type="project" value="TreeGrafter"/>
</dbReference>
<gene>
    <name evidence="2" type="ORF">SAKLUC_R06775</name>
</gene>
<feature type="domain" description="Reverse transcriptase" evidence="1">
    <location>
        <begin position="154"/>
        <end position="262"/>
    </location>
</feature>
<protein>
    <submittedName>
        <fullName evidence="2">RTXE polymerase</fullName>
    </submittedName>
</protein>
<dbReference type="GO" id="GO:0007508">
    <property type="term" value="P:larval heart development"/>
    <property type="evidence" value="ECO:0007669"/>
    <property type="project" value="TreeGrafter"/>
</dbReference>
<feature type="non-terminal residue" evidence="2">
    <location>
        <position position="1"/>
    </location>
</feature>
<dbReference type="Proteomes" id="UP000558958">
    <property type="component" value="Unassembled WGS sequence"/>
</dbReference>
<dbReference type="CDD" id="cd01650">
    <property type="entry name" value="RT_nLTR_like"/>
    <property type="match status" value="1"/>
</dbReference>
<dbReference type="InterPro" id="IPR043502">
    <property type="entry name" value="DNA/RNA_pol_sf"/>
</dbReference>
<name>A0A7K8YIY2_9PASS</name>
<comment type="caution">
    <text evidence="2">The sequence shown here is derived from an EMBL/GenBank/DDBJ whole genome shotgun (WGS) entry which is preliminary data.</text>
</comment>
<dbReference type="EMBL" id="VWZD01004032">
    <property type="protein sequence ID" value="NXG02903.1"/>
    <property type="molecule type" value="Genomic_DNA"/>
</dbReference>
<evidence type="ECO:0000313" key="2">
    <source>
        <dbReference type="EMBL" id="NXG02903.1"/>
    </source>
</evidence>
<dbReference type="Pfam" id="PF00078">
    <property type="entry name" value="RVT_1"/>
    <property type="match status" value="1"/>
</dbReference>
<dbReference type="PANTHER" id="PTHR33395">
    <property type="entry name" value="TRANSCRIPTASE, PUTATIVE-RELATED-RELATED"/>
    <property type="match status" value="1"/>
</dbReference>
<organism evidence="2 3">
    <name type="scientific">Sakesphorus luctuosus</name>
    <dbReference type="NCBI Taxonomy" id="419690"/>
    <lineage>
        <taxon>Eukaryota</taxon>
        <taxon>Metazoa</taxon>
        <taxon>Chordata</taxon>
        <taxon>Craniata</taxon>
        <taxon>Vertebrata</taxon>
        <taxon>Euteleostomi</taxon>
        <taxon>Archelosauria</taxon>
        <taxon>Archosauria</taxon>
        <taxon>Dinosauria</taxon>
        <taxon>Saurischia</taxon>
        <taxon>Theropoda</taxon>
        <taxon>Coelurosauria</taxon>
        <taxon>Aves</taxon>
        <taxon>Neognathae</taxon>
        <taxon>Neoaves</taxon>
        <taxon>Telluraves</taxon>
        <taxon>Australaves</taxon>
        <taxon>Passeriformes</taxon>
        <taxon>Thamnophilidae</taxon>
        <taxon>Sakesphorus</taxon>
    </lineage>
</organism>
<evidence type="ECO:0000313" key="3">
    <source>
        <dbReference type="Proteomes" id="UP000558958"/>
    </source>
</evidence>